<feature type="domain" description="Beta-glucuronidase C-terminal" evidence="2">
    <location>
        <begin position="428"/>
        <end position="532"/>
    </location>
</feature>
<evidence type="ECO:0000259" key="2">
    <source>
        <dbReference type="Pfam" id="PF16862"/>
    </source>
</evidence>
<evidence type="ECO:0000256" key="1">
    <source>
        <dbReference type="SAM" id="SignalP"/>
    </source>
</evidence>
<dbReference type="Proteomes" id="UP001392437">
    <property type="component" value="Unassembled WGS sequence"/>
</dbReference>
<dbReference type="PANTHER" id="PTHR36183">
    <property type="entry name" value="BETA-GLUCURONIDASE"/>
    <property type="match status" value="1"/>
</dbReference>
<dbReference type="Gene3D" id="2.60.40.1180">
    <property type="entry name" value="Golgi alpha-mannosidase II"/>
    <property type="match status" value="1"/>
</dbReference>
<keyword evidence="1" id="KW-0732">Signal</keyword>
<proteinExistence type="predicted"/>
<dbReference type="Gene3D" id="3.20.20.80">
    <property type="entry name" value="Glycosidases"/>
    <property type="match status" value="1"/>
</dbReference>
<sequence length="537" mass="57498">MKLLSGLPCAFLLSPCLVKADSGAAPWVLDVPPAPPPGARTVDPALVSYSIEFANFHDFTGEASKPNALSARMLQNLADITGAYPEVRIGGTTANHATFVPSQTEAIVLNFTTPGADQPSSLTWGPSWLDLFKNFPPGTQYTVGLTFNSGESGNSETISEAVEIFSKLNSSLYAFEIGNEFDGWTSCLCIFALTASPANTLSAAFPVDRNESTWNVQEYIKEWLSRADAISTEGIGAAAADKAGPLFQVGAFVAPGTIRNDTSWTFRSLADGGILKSGKVKSYSGHQYFGAACRDIPPTLDNILNHTVIGEYMDFYADQSAYAAELGIQFHIGETNSIACQGQANVSDVFASALWSVDYSLYAASLNVSRLYYHSGVGYRYSAWQPRQNGTTAPGPRPLYYGHLFVAEAIRGGDKQVRLLHSETALSAYGVYQMASGARPARLEHVVVVNMQQYNGTGARPSITAQLEFPGETLSRTGEAEIRRLTAPSITAKEGITWAGKTVHPDGEIRGDELSSKLQGGTFTVAASEAVLISFSN</sequence>
<name>A0AAW0QHZ7_9PEZI</name>
<dbReference type="EMBL" id="JAQQWP010000009">
    <property type="protein sequence ID" value="KAK8102001.1"/>
    <property type="molecule type" value="Genomic_DNA"/>
</dbReference>
<dbReference type="Pfam" id="PF16862">
    <property type="entry name" value="Glyco_hydro_79C"/>
    <property type="match status" value="1"/>
</dbReference>
<dbReference type="InterPro" id="IPR017853">
    <property type="entry name" value="GH"/>
</dbReference>
<reference evidence="3 4" key="1">
    <citation type="submission" date="2023-01" db="EMBL/GenBank/DDBJ databases">
        <title>Analysis of 21 Apiospora genomes using comparative genomics revels a genus with tremendous synthesis potential of carbohydrate active enzymes and secondary metabolites.</title>
        <authorList>
            <person name="Sorensen T."/>
        </authorList>
    </citation>
    <scope>NUCLEOTIDE SEQUENCE [LARGE SCALE GENOMIC DNA]</scope>
    <source>
        <strain evidence="3 4">CBS 117206</strain>
    </source>
</reference>
<comment type="caution">
    <text evidence="3">The sequence shown here is derived from an EMBL/GenBank/DDBJ whole genome shotgun (WGS) entry which is preliminary data.</text>
</comment>
<protein>
    <recommendedName>
        <fullName evidence="2">Beta-glucuronidase C-terminal domain-containing protein</fullName>
    </recommendedName>
</protein>
<feature type="chain" id="PRO_5043553150" description="Beta-glucuronidase C-terminal domain-containing protein" evidence="1">
    <location>
        <begin position="21"/>
        <end position="537"/>
    </location>
</feature>
<dbReference type="InterPro" id="IPR013780">
    <property type="entry name" value="Glyco_hydro_b"/>
</dbReference>
<dbReference type="InterPro" id="IPR031728">
    <property type="entry name" value="GlcAase_C"/>
</dbReference>
<dbReference type="AlphaFoldDB" id="A0AAW0QHZ7"/>
<dbReference type="InterPro" id="IPR052974">
    <property type="entry name" value="GH79_Enzymes"/>
</dbReference>
<dbReference type="PANTHER" id="PTHR36183:SF2">
    <property type="entry name" value="BETA-GLUCURONIDASE C-TERMINAL DOMAIN-CONTAINING PROTEIN"/>
    <property type="match status" value="1"/>
</dbReference>
<organism evidence="3 4">
    <name type="scientific">Apiospora kogelbergensis</name>
    <dbReference type="NCBI Taxonomy" id="1337665"/>
    <lineage>
        <taxon>Eukaryota</taxon>
        <taxon>Fungi</taxon>
        <taxon>Dikarya</taxon>
        <taxon>Ascomycota</taxon>
        <taxon>Pezizomycotina</taxon>
        <taxon>Sordariomycetes</taxon>
        <taxon>Xylariomycetidae</taxon>
        <taxon>Amphisphaeriales</taxon>
        <taxon>Apiosporaceae</taxon>
        <taxon>Apiospora</taxon>
    </lineage>
</organism>
<evidence type="ECO:0000313" key="4">
    <source>
        <dbReference type="Proteomes" id="UP001392437"/>
    </source>
</evidence>
<accession>A0AAW0QHZ7</accession>
<evidence type="ECO:0000313" key="3">
    <source>
        <dbReference type="EMBL" id="KAK8102001.1"/>
    </source>
</evidence>
<feature type="signal peptide" evidence="1">
    <location>
        <begin position="1"/>
        <end position="20"/>
    </location>
</feature>
<gene>
    <name evidence="3" type="ORF">PG999_012375</name>
</gene>
<dbReference type="SUPFAM" id="SSF51445">
    <property type="entry name" value="(Trans)glycosidases"/>
    <property type="match status" value="1"/>
</dbReference>
<keyword evidence="4" id="KW-1185">Reference proteome</keyword>